<protein>
    <recommendedName>
        <fullName evidence="3">Transposase-associated domain-containing protein</fullName>
    </recommendedName>
</protein>
<gene>
    <name evidence="1" type="ORF">PIB30_070357</name>
</gene>
<sequence>MEENNQSWMYDRVYPNRGGLKPLFITGLGEFLNTCATLEEYNSFGKVRCPCGKYRHGEQNLEVANRGAFGGYCHENDEGHDDVTWDDNLARYESIVVDTFPHENINMDHDEVNDEKVPNPDA</sequence>
<keyword evidence="2" id="KW-1185">Reference proteome</keyword>
<accession>A0ABU6ZM89</accession>
<evidence type="ECO:0000313" key="1">
    <source>
        <dbReference type="EMBL" id="MED6223062.1"/>
    </source>
</evidence>
<comment type="caution">
    <text evidence="1">The sequence shown here is derived from an EMBL/GenBank/DDBJ whole genome shotgun (WGS) entry which is preliminary data.</text>
</comment>
<proteinExistence type="predicted"/>
<evidence type="ECO:0008006" key="3">
    <source>
        <dbReference type="Google" id="ProtNLM"/>
    </source>
</evidence>
<organism evidence="1 2">
    <name type="scientific">Stylosanthes scabra</name>
    <dbReference type="NCBI Taxonomy" id="79078"/>
    <lineage>
        <taxon>Eukaryota</taxon>
        <taxon>Viridiplantae</taxon>
        <taxon>Streptophyta</taxon>
        <taxon>Embryophyta</taxon>
        <taxon>Tracheophyta</taxon>
        <taxon>Spermatophyta</taxon>
        <taxon>Magnoliopsida</taxon>
        <taxon>eudicotyledons</taxon>
        <taxon>Gunneridae</taxon>
        <taxon>Pentapetalae</taxon>
        <taxon>rosids</taxon>
        <taxon>fabids</taxon>
        <taxon>Fabales</taxon>
        <taxon>Fabaceae</taxon>
        <taxon>Papilionoideae</taxon>
        <taxon>50 kb inversion clade</taxon>
        <taxon>dalbergioids sensu lato</taxon>
        <taxon>Dalbergieae</taxon>
        <taxon>Pterocarpus clade</taxon>
        <taxon>Stylosanthes</taxon>
    </lineage>
</organism>
<evidence type="ECO:0000313" key="2">
    <source>
        <dbReference type="Proteomes" id="UP001341840"/>
    </source>
</evidence>
<name>A0ABU6ZM89_9FABA</name>
<dbReference type="EMBL" id="JASCZI010272651">
    <property type="protein sequence ID" value="MED6223062.1"/>
    <property type="molecule type" value="Genomic_DNA"/>
</dbReference>
<dbReference type="Proteomes" id="UP001341840">
    <property type="component" value="Unassembled WGS sequence"/>
</dbReference>
<reference evidence="1 2" key="1">
    <citation type="journal article" date="2023" name="Plants (Basel)">
        <title>Bridging the Gap: Combining Genomics and Transcriptomics Approaches to Understand Stylosanthes scabra, an Orphan Legume from the Brazilian Caatinga.</title>
        <authorList>
            <person name="Ferreira-Neto J.R.C."/>
            <person name="da Silva M.D."/>
            <person name="Binneck E."/>
            <person name="de Melo N.F."/>
            <person name="da Silva R.H."/>
            <person name="de Melo A.L.T.M."/>
            <person name="Pandolfi V."/>
            <person name="Bustamante F.O."/>
            <person name="Brasileiro-Vidal A.C."/>
            <person name="Benko-Iseppon A.M."/>
        </authorList>
    </citation>
    <scope>NUCLEOTIDE SEQUENCE [LARGE SCALE GENOMIC DNA]</scope>
    <source>
        <tissue evidence="1">Leaves</tissue>
    </source>
</reference>